<sequence length="338" mass="35263">MAAVVVVVAGLLHVWRNTNVLTADRLCGDLVSAEKADAVLPGSGRLDAEGDGLDEDDLTDTECGVGKSSVVLGSGESRLTVRLWGVRGYDPLTFESEPHPTGASFFSGEVTGGVDEHKAWVMLPEKCWTDRPVVAEFNITEPAADRTAFAALATDTVRTIAARTGCGDLPEKPGTLVPPRSDAARPVSAGQVCGLGGLTVAGQVPAGAKVLEEGQKAPADLWSCKLTLDDGTSGFVRGDGFMKYTATRDPLLIEAMRKFPGTAKGATPDGREAEIVDKGVGFILPCADGDSLYLAVESGQQYLEASKRHENLPKRDAYVAPFVKAAATTFGCAAPAAG</sequence>
<dbReference type="AlphaFoldDB" id="A0A7K3R8H3"/>
<reference evidence="1 2" key="1">
    <citation type="submission" date="2020-01" db="EMBL/GenBank/DDBJ databases">
        <title>Insect and environment-associated Actinomycetes.</title>
        <authorList>
            <person name="Currrie C."/>
            <person name="Chevrette M."/>
            <person name="Carlson C."/>
            <person name="Stubbendieck R."/>
            <person name="Wendt-Pienkowski E."/>
        </authorList>
    </citation>
    <scope>NUCLEOTIDE SEQUENCE [LARGE SCALE GENOMIC DNA]</scope>
    <source>
        <strain evidence="1 2">SID7903</strain>
    </source>
</reference>
<gene>
    <name evidence="1" type="ORF">G3I58_10680</name>
</gene>
<organism evidence="1 2">
    <name type="scientific">Streptomyces anulatus</name>
    <name type="common">Streptomyces chrysomallus</name>
    <dbReference type="NCBI Taxonomy" id="1892"/>
    <lineage>
        <taxon>Bacteria</taxon>
        <taxon>Bacillati</taxon>
        <taxon>Actinomycetota</taxon>
        <taxon>Actinomycetes</taxon>
        <taxon>Kitasatosporales</taxon>
        <taxon>Streptomycetaceae</taxon>
        <taxon>Streptomyces</taxon>
    </lineage>
</organism>
<dbReference type="RefSeq" id="WP_164220733.1">
    <property type="nucleotide sequence ID" value="NZ_JAAGMS010000120.1"/>
</dbReference>
<dbReference type="Proteomes" id="UP000470951">
    <property type="component" value="Unassembled WGS sequence"/>
</dbReference>
<evidence type="ECO:0000313" key="1">
    <source>
        <dbReference type="EMBL" id="NEB98440.1"/>
    </source>
</evidence>
<comment type="caution">
    <text evidence="1">The sequence shown here is derived from an EMBL/GenBank/DDBJ whole genome shotgun (WGS) entry which is preliminary data.</text>
</comment>
<name>A0A7K3R8H3_STRAQ</name>
<dbReference type="EMBL" id="JAAGMS010000120">
    <property type="protein sequence ID" value="NEB98440.1"/>
    <property type="molecule type" value="Genomic_DNA"/>
</dbReference>
<proteinExistence type="predicted"/>
<protein>
    <submittedName>
        <fullName evidence="1">Uncharacterized protein</fullName>
    </submittedName>
</protein>
<accession>A0A7K3R8H3</accession>
<evidence type="ECO:0000313" key="2">
    <source>
        <dbReference type="Proteomes" id="UP000470951"/>
    </source>
</evidence>